<evidence type="ECO:0000256" key="4">
    <source>
        <dbReference type="RuleBase" id="RU369054"/>
    </source>
</evidence>
<dbReference type="GO" id="GO:0005085">
    <property type="term" value="F:guanyl-nucleotide exchange factor activity"/>
    <property type="evidence" value="ECO:0007669"/>
    <property type="project" value="UniProtKB-UniRule"/>
</dbReference>
<dbReference type="Pfam" id="PF05276">
    <property type="entry name" value="SH3BP5"/>
    <property type="match status" value="1"/>
</dbReference>
<comment type="similarity">
    <text evidence="1 4">Belongs to the SH3BP5 family.</text>
</comment>
<reference evidence="5 6" key="1">
    <citation type="submission" date="2019-03" db="EMBL/GenBank/DDBJ databases">
        <title>First draft genome of Liparis tanakae, snailfish: a comprehensive survey of snailfish specific genes.</title>
        <authorList>
            <person name="Kim W."/>
            <person name="Song I."/>
            <person name="Jeong J.-H."/>
            <person name="Kim D."/>
            <person name="Kim S."/>
            <person name="Ryu S."/>
            <person name="Song J.Y."/>
            <person name="Lee S.K."/>
        </authorList>
    </citation>
    <scope>NUCLEOTIDE SEQUENCE [LARGE SCALE GENOMIC DNA]</scope>
    <source>
        <tissue evidence="5">Muscle</tissue>
    </source>
</reference>
<comment type="caution">
    <text evidence="5">The sequence shown here is derived from an EMBL/GenBank/DDBJ whole genome shotgun (WGS) entry which is preliminary data.</text>
</comment>
<dbReference type="GO" id="GO:0017124">
    <property type="term" value="F:SH3 domain binding"/>
    <property type="evidence" value="ECO:0007669"/>
    <property type="project" value="UniProtKB-UniRule"/>
</dbReference>
<keyword evidence="2 4" id="KW-0344">Guanine-nucleotide releasing factor</keyword>
<dbReference type="GO" id="GO:0005737">
    <property type="term" value="C:cytoplasm"/>
    <property type="evidence" value="ECO:0007669"/>
    <property type="project" value="UniProtKB-SubCell"/>
</dbReference>
<organism evidence="5 6">
    <name type="scientific">Liparis tanakae</name>
    <name type="common">Tanaka's snailfish</name>
    <dbReference type="NCBI Taxonomy" id="230148"/>
    <lineage>
        <taxon>Eukaryota</taxon>
        <taxon>Metazoa</taxon>
        <taxon>Chordata</taxon>
        <taxon>Craniata</taxon>
        <taxon>Vertebrata</taxon>
        <taxon>Euteleostomi</taxon>
        <taxon>Actinopterygii</taxon>
        <taxon>Neopterygii</taxon>
        <taxon>Teleostei</taxon>
        <taxon>Neoteleostei</taxon>
        <taxon>Acanthomorphata</taxon>
        <taxon>Eupercaria</taxon>
        <taxon>Perciformes</taxon>
        <taxon>Cottioidei</taxon>
        <taxon>Cottales</taxon>
        <taxon>Liparidae</taxon>
        <taxon>Liparis</taxon>
    </lineage>
</organism>
<evidence type="ECO:0000256" key="1">
    <source>
        <dbReference type="ARBA" id="ARBA00007796"/>
    </source>
</evidence>
<dbReference type="GO" id="GO:0035556">
    <property type="term" value="P:intracellular signal transduction"/>
    <property type="evidence" value="ECO:0007669"/>
    <property type="project" value="UniProtKB-UniRule"/>
</dbReference>
<evidence type="ECO:0000313" key="6">
    <source>
        <dbReference type="Proteomes" id="UP000314294"/>
    </source>
</evidence>
<comment type="domain">
    <text evidence="4">The N-terminal half of the protein mediates interaction with RAB11A and functions as guanine nucleotide exchange factor. Four long alpha-helices (interrupted by a central kink) assemble into coiled coils, giving rise to a 'V' shape.</text>
</comment>
<dbReference type="Proteomes" id="UP000314294">
    <property type="component" value="Unassembled WGS sequence"/>
</dbReference>
<accession>A0A4Z2E9T2</accession>
<proteinExistence type="inferred from homology"/>
<keyword evidence="4" id="KW-0963">Cytoplasm</keyword>
<evidence type="ECO:0000313" key="5">
    <source>
        <dbReference type="EMBL" id="TNN25320.1"/>
    </source>
</evidence>
<dbReference type="AlphaFoldDB" id="A0A4Z2E9T2"/>
<evidence type="ECO:0000256" key="2">
    <source>
        <dbReference type="ARBA" id="ARBA00022658"/>
    </source>
</evidence>
<sequence>MHSAAREMVSVAEQSLLADRSTMDPTWQEMLNHATAKVRERGDMKGKTCGVCTAQNHKVCTHTTSLTFDLTSDQEQQETEENPSG</sequence>
<dbReference type="PANTHER" id="PTHR19423">
    <property type="entry name" value="SH3 DOMAIN-BINDING PROTEIN 5"/>
    <property type="match status" value="1"/>
</dbReference>
<comment type="subunit">
    <text evidence="4">Interacts with GDP-bound and nucleotide-free forms of RAB11A.</text>
</comment>
<evidence type="ECO:0000256" key="3">
    <source>
        <dbReference type="ARBA" id="ARBA00023054"/>
    </source>
</evidence>
<protein>
    <recommendedName>
        <fullName evidence="4">SH3 domain-binding protein 5</fullName>
        <shortName evidence="4">SH3BP-5</shortName>
    </recommendedName>
</protein>
<keyword evidence="6" id="KW-1185">Reference proteome</keyword>
<comment type="subcellular location">
    <subcellularLocation>
        <location evidence="4">Cytoplasm</location>
    </subcellularLocation>
    <text evidence="4">Colocalizes with RAB11A on cytoplasmic vesicle membranes.</text>
</comment>
<comment type="function">
    <text evidence="4">Functions as guanine nucleotide exchange factor (GEF) for RAB11A.</text>
</comment>
<keyword evidence="3 4" id="KW-0175">Coiled coil</keyword>
<dbReference type="PANTHER" id="PTHR19423:SF8">
    <property type="entry name" value="SH3 DOMAIN-BINDING PROTEIN 5-LIKE"/>
    <property type="match status" value="1"/>
</dbReference>
<dbReference type="InterPro" id="IPR007940">
    <property type="entry name" value="SH3BP5"/>
</dbReference>
<dbReference type="EMBL" id="SRLO01012868">
    <property type="protein sequence ID" value="TNN25320.1"/>
    <property type="molecule type" value="Genomic_DNA"/>
</dbReference>
<dbReference type="GO" id="GO:0004860">
    <property type="term" value="F:protein kinase inhibitor activity"/>
    <property type="evidence" value="ECO:0007669"/>
    <property type="project" value="TreeGrafter"/>
</dbReference>
<name>A0A4Z2E9T2_9TELE</name>
<gene>
    <name evidence="5" type="primary">Sh3bp5l_0</name>
    <name evidence="5" type="ORF">EYF80_064552</name>
</gene>